<keyword evidence="2" id="KW-1277">Toxin-antitoxin system</keyword>
<comment type="similarity">
    <text evidence="1">Belongs to the RelB/DinJ antitoxin family.</text>
</comment>
<dbReference type="Pfam" id="PF04221">
    <property type="entry name" value="RelB"/>
    <property type="match status" value="1"/>
</dbReference>
<accession>A0A0E2E4P0</accession>
<dbReference type="PANTHER" id="PTHR38781">
    <property type="entry name" value="ANTITOXIN DINJ-RELATED"/>
    <property type="match status" value="1"/>
</dbReference>
<organism evidence="3">
    <name type="scientific">Treponema denticola H-22</name>
    <dbReference type="NCBI Taxonomy" id="999432"/>
    <lineage>
        <taxon>Bacteria</taxon>
        <taxon>Pseudomonadati</taxon>
        <taxon>Spirochaetota</taxon>
        <taxon>Spirochaetia</taxon>
        <taxon>Spirochaetales</taxon>
        <taxon>Treponemataceae</taxon>
        <taxon>Treponema</taxon>
    </lineage>
</organism>
<dbReference type="HOGENOM" id="CLU_154558_16_1_12"/>
<dbReference type="EMBL" id="AGDV01000020">
    <property type="protein sequence ID" value="EMB31698.1"/>
    <property type="molecule type" value="Genomic_DNA"/>
</dbReference>
<dbReference type="AlphaFoldDB" id="A0A0E2E4P0"/>
<evidence type="ECO:0000313" key="3">
    <source>
        <dbReference type="EMBL" id="EMB31698.1"/>
    </source>
</evidence>
<name>A0A0E2E4P0_TREDN</name>
<dbReference type="Gene3D" id="1.10.1220.10">
    <property type="entry name" value="Met repressor-like"/>
    <property type="match status" value="1"/>
</dbReference>
<dbReference type="GO" id="GO:0006351">
    <property type="term" value="P:DNA-templated transcription"/>
    <property type="evidence" value="ECO:0007669"/>
    <property type="project" value="TreeGrafter"/>
</dbReference>
<evidence type="ECO:0000256" key="2">
    <source>
        <dbReference type="ARBA" id="ARBA00022649"/>
    </source>
</evidence>
<proteinExistence type="inferred from homology"/>
<dbReference type="NCBIfam" id="TIGR02384">
    <property type="entry name" value="RelB_DinJ"/>
    <property type="match status" value="1"/>
</dbReference>
<dbReference type="RefSeq" id="WP_002677040.1">
    <property type="nucleotide sequence ID" value="NZ_CM001795.1"/>
</dbReference>
<reference evidence="3" key="1">
    <citation type="submission" date="2012-01" db="EMBL/GenBank/DDBJ databases">
        <title>The Genome Sequence of Treponema denticola H-22.</title>
        <authorList>
            <consortium name="The Broad Institute Genome Sequencing Platform"/>
            <person name="Earl A."/>
            <person name="Ward D."/>
            <person name="Feldgarden M."/>
            <person name="Gevers D."/>
            <person name="Blanton J.M."/>
            <person name="Fenno C.J."/>
            <person name="Baranova O.V."/>
            <person name="Mathney J."/>
            <person name="Dewhirst F.E."/>
            <person name="Izard J."/>
            <person name="Young S.K."/>
            <person name="Zeng Q."/>
            <person name="Gargeya S."/>
            <person name="Fitzgerald M."/>
            <person name="Haas B."/>
            <person name="Abouelleil A."/>
            <person name="Alvarado L."/>
            <person name="Arachchi H.M."/>
            <person name="Berlin A."/>
            <person name="Chapman S.B."/>
            <person name="Gearin G."/>
            <person name="Goldberg J."/>
            <person name="Griggs A."/>
            <person name="Gujja S."/>
            <person name="Hansen M."/>
            <person name="Heiman D."/>
            <person name="Howarth C."/>
            <person name="Larimer J."/>
            <person name="Lui A."/>
            <person name="MacDonald P.J.P."/>
            <person name="McCowen C."/>
            <person name="Montmayeur A."/>
            <person name="Murphy C."/>
            <person name="Neiman D."/>
            <person name="Pearson M."/>
            <person name="Priest M."/>
            <person name="Roberts A."/>
            <person name="Saif S."/>
            <person name="Shea T."/>
            <person name="Sisk P."/>
            <person name="Stolte C."/>
            <person name="Sykes S."/>
            <person name="Wortman J."/>
            <person name="Nusbaum C."/>
            <person name="Birren B."/>
        </authorList>
    </citation>
    <scope>NUCLEOTIDE SEQUENCE [LARGE SCALE GENOMIC DNA]</scope>
    <source>
        <strain evidence="3">H-22</strain>
    </source>
</reference>
<gene>
    <name evidence="3" type="ORF">HMPREF9726_02078</name>
</gene>
<dbReference type="GeneID" id="2739211"/>
<sequence length="85" mass="9866">MAQINVNIRMDSEVKQEAEQLFDSLGMNMTTAFNIFIRQSLRIGGIPFKIISDERGFYNKYNQKKLHAAAKRMNEGKYIVHDIVE</sequence>
<dbReference type="PATRIC" id="fig|999432.5.peg.2159"/>
<dbReference type="InterPro" id="IPR013321">
    <property type="entry name" value="Arc_rbn_hlx_hlx"/>
</dbReference>
<comment type="caution">
    <text evidence="3">The sequence shown here is derived from an EMBL/GenBank/DDBJ whole genome shotgun (WGS) entry which is preliminary data.</text>
</comment>
<dbReference type="GO" id="GO:0006355">
    <property type="term" value="P:regulation of DNA-templated transcription"/>
    <property type="evidence" value="ECO:0007669"/>
    <property type="project" value="InterPro"/>
</dbReference>
<dbReference type="InterPro" id="IPR007337">
    <property type="entry name" value="RelB/DinJ"/>
</dbReference>
<protein>
    <submittedName>
        <fullName evidence="3">RelB/DinJ family addiction module antitoxin</fullName>
    </submittedName>
</protein>
<dbReference type="Proteomes" id="UP000011705">
    <property type="component" value="Chromosome"/>
</dbReference>
<evidence type="ECO:0000256" key="1">
    <source>
        <dbReference type="ARBA" id="ARBA00010562"/>
    </source>
</evidence>
<dbReference type="PANTHER" id="PTHR38781:SF1">
    <property type="entry name" value="ANTITOXIN DINJ-RELATED"/>
    <property type="match status" value="1"/>
</dbReference>